<reference evidence="16 17" key="1">
    <citation type="journal article" date="2023" name="bioRxiv">
        <title>Conserved and derived expression patterns and positive selection on dental genes reveal complex evolutionary context of ever-growing rodent molars.</title>
        <authorList>
            <person name="Calamari Z.T."/>
            <person name="Song A."/>
            <person name="Cohen E."/>
            <person name="Akter M."/>
            <person name="Roy R.D."/>
            <person name="Hallikas O."/>
            <person name="Christensen M.M."/>
            <person name="Li P."/>
            <person name="Marangoni P."/>
            <person name="Jernvall J."/>
            <person name="Klein O.D."/>
        </authorList>
    </citation>
    <scope>NUCLEOTIDE SEQUENCE [LARGE SCALE GENOMIC DNA]</scope>
    <source>
        <strain evidence="16">V071</strain>
    </source>
</reference>
<dbReference type="GO" id="GO:0005506">
    <property type="term" value="F:iron ion binding"/>
    <property type="evidence" value="ECO:0007669"/>
    <property type="project" value="UniProtKB-UniRule"/>
</dbReference>
<evidence type="ECO:0000256" key="1">
    <source>
        <dbReference type="ARBA" id="ARBA00001971"/>
    </source>
</evidence>
<name>A0AAW0H1S3_MYOGA</name>
<dbReference type="EC" id="1.14.14.-" evidence="14"/>
<feature type="transmembrane region" description="Helical" evidence="15">
    <location>
        <begin position="6"/>
        <end position="26"/>
    </location>
</feature>
<dbReference type="EMBL" id="JBBHLL010001126">
    <property type="protein sequence ID" value="KAK7796563.1"/>
    <property type="molecule type" value="Genomic_DNA"/>
</dbReference>
<keyword evidence="9 14" id="KW-0560">Oxidoreductase</keyword>
<accession>A0AAW0H1S3</accession>
<evidence type="ECO:0000256" key="15">
    <source>
        <dbReference type="SAM" id="Phobius"/>
    </source>
</evidence>
<keyword evidence="17" id="KW-1185">Reference proteome</keyword>
<dbReference type="Pfam" id="PF00067">
    <property type="entry name" value="p450"/>
    <property type="match status" value="4"/>
</dbReference>
<comment type="function">
    <text evidence="14">Cytochromes P450 are a group of heme-thiolate monooxygenases. In liver microsomes, this enzyme is involved in an NADPH-dependent electron transport pathway. It oxidizes a variety of structurally unrelated compounds, including steroids, fatty acids, and xenobiotics.</text>
</comment>
<dbReference type="FunFam" id="1.10.630.10:FF:000004">
    <property type="entry name" value="cytochrome P450 2D15 isoform X1"/>
    <property type="match status" value="2"/>
</dbReference>
<dbReference type="AlphaFoldDB" id="A0AAW0H1S3"/>
<evidence type="ECO:0000256" key="11">
    <source>
        <dbReference type="ARBA" id="ARBA00023033"/>
    </source>
</evidence>
<comment type="similarity">
    <text evidence="4 14">Belongs to the cytochrome P450 family.</text>
</comment>
<keyword evidence="15" id="KW-1133">Transmembrane helix</keyword>
<keyword evidence="7" id="KW-0256">Endoplasmic reticulum</keyword>
<protein>
    <recommendedName>
        <fullName evidence="14">Cytochrome P450</fullName>
        <ecNumber evidence="14">1.14.14.-</ecNumber>
    </recommendedName>
</protein>
<evidence type="ECO:0000256" key="7">
    <source>
        <dbReference type="ARBA" id="ARBA00022824"/>
    </source>
</evidence>
<comment type="cofactor">
    <cofactor evidence="1 13 14">
        <name>heme</name>
        <dbReference type="ChEBI" id="CHEBI:30413"/>
    </cofactor>
</comment>
<evidence type="ECO:0000256" key="4">
    <source>
        <dbReference type="ARBA" id="ARBA00010617"/>
    </source>
</evidence>
<dbReference type="Proteomes" id="UP001488838">
    <property type="component" value="Unassembled WGS sequence"/>
</dbReference>
<keyword evidence="8" id="KW-0492">Microsome</keyword>
<evidence type="ECO:0000256" key="14">
    <source>
        <dbReference type="RuleBase" id="RU368047"/>
    </source>
</evidence>
<feature type="binding site" description="axial binding residue" evidence="13">
    <location>
        <position position="492"/>
    </location>
    <ligand>
        <name>heme</name>
        <dbReference type="ChEBI" id="CHEBI:30413"/>
    </ligand>
    <ligandPart>
        <name>Fe</name>
        <dbReference type="ChEBI" id="CHEBI:18248"/>
    </ligandPart>
</feature>
<dbReference type="GO" id="GO:0006805">
    <property type="term" value="P:xenobiotic metabolic process"/>
    <property type="evidence" value="ECO:0007669"/>
    <property type="project" value="TreeGrafter"/>
</dbReference>
<evidence type="ECO:0000313" key="17">
    <source>
        <dbReference type="Proteomes" id="UP001488838"/>
    </source>
</evidence>
<feature type="transmembrane region" description="Helical" evidence="15">
    <location>
        <begin position="550"/>
        <end position="568"/>
    </location>
</feature>
<dbReference type="PRINTS" id="PR00463">
    <property type="entry name" value="EP450I"/>
</dbReference>
<keyword evidence="12 15" id="KW-0472">Membrane</keyword>
<dbReference type="InterPro" id="IPR050182">
    <property type="entry name" value="Cytochrome_P450_fam2"/>
</dbReference>
<gene>
    <name evidence="16" type="ORF">U0070_023716</name>
</gene>
<comment type="caution">
    <text evidence="16">The sequence shown here is derived from an EMBL/GenBank/DDBJ whole genome shotgun (WGS) entry which is preliminary data.</text>
</comment>
<dbReference type="InterPro" id="IPR008069">
    <property type="entry name" value="Cyt_P450_E_grp-I_CYP2D-like"/>
</dbReference>
<evidence type="ECO:0000256" key="13">
    <source>
        <dbReference type="PIRSR" id="PIRSR602401-1"/>
    </source>
</evidence>
<feature type="transmembrane region" description="Helical" evidence="15">
    <location>
        <begin position="875"/>
        <end position="896"/>
    </location>
</feature>
<organism evidence="16 17">
    <name type="scientific">Myodes glareolus</name>
    <name type="common">Bank vole</name>
    <name type="synonym">Clethrionomys glareolus</name>
    <dbReference type="NCBI Taxonomy" id="447135"/>
    <lineage>
        <taxon>Eukaryota</taxon>
        <taxon>Metazoa</taxon>
        <taxon>Chordata</taxon>
        <taxon>Craniata</taxon>
        <taxon>Vertebrata</taxon>
        <taxon>Euteleostomi</taxon>
        <taxon>Mammalia</taxon>
        <taxon>Eutheria</taxon>
        <taxon>Euarchontoglires</taxon>
        <taxon>Glires</taxon>
        <taxon>Rodentia</taxon>
        <taxon>Myomorpha</taxon>
        <taxon>Muroidea</taxon>
        <taxon>Cricetidae</taxon>
        <taxon>Arvicolinae</taxon>
        <taxon>Myodes</taxon>
    </lineage>
</organism>
<sequence length="1067" mass="120330">MGLLTGDGLWPLAVFTVIFILLVDLMHRRQRWTARYPPGPVPLPVLGNLLQVDFKNMPYSMYKLRQRYGDVFSLQMAWKPSVVINGLKAVQEALVTCGEYTSDRPPMPVFEHMGAGPKAKGKMLCGGREEIKKAWVAVSREGQDTGSNADQQVNKWPLIHHRAYLACVALAPYGPEWREQRRFSVSTLRNFGLGKKSLEQWVTEEAGHLCDAFSDQAGQPFHPRSLLNKAACNVISSLIYARRFEYGDAHFTNMLNTLEENMGENTGLIPEVLNTFPILLRIPGLFDKVFAGQKIFMDMVDDIVAEHRRTRDPAQPPRDLTDAFLAEMEKAKGNPESTFNDANLRLVVFDLFGAGMVTTTVTLSWALLLMILHPDVQRRVQKEIDEVIGQARRPEMADQARMPYTNAVVHEVQRFADIVPMNLPHMTSHDVEVQGFLIPKGTTLITNLSSVLKDETVWEKPLRFHPEHFLDAQGHFVKHEAFMPFSAGRRACLGEPLARMELFLFFTSLLQRFSFSVPSGQPRPSDYGIFSLPVIPKPYELSMALLTGDGLWSMVLFTVIFLLLVDLMHRRKFWTARYPPGPVPLPGLGNLLQVDFENMPYSLHKRYGDVFSLQMAWKPVVVINGLKAVREVLVTCGEDTSDRPPMPIYDHMGYGPTSKGKELYAGALMAQTDHREMLGAEQTAQPYVPAGVVLAPYGPQWREQRRFSVSTMRDFGLGKKSLEQWVTEEAGHLCDAFTKQAGQPFNPITLLSKGVCNVISSLIYAQRFEYEDPFFSRLQKTLKESLGEDTGFIAEVLNAVPVLLRIPGLPGKAFPKLTEFMDSMDKMLIDHKKTWDSAQPPRDLTDAFLAEIEKAKGNPESSFNDGNLRVMVADLFFAGMVTTSTTLSWALLLMILHPDVQSRVQQEIDEVIGQVRRPEMADQARMPYTNAVIHEVQRFGDIVPTNVPHMTSRDIEVQGFLIPKGTTLLTNLSSVLKDETVWEKPLRFHPEHFLDAQGRFVKHEAFMPFSAGRRACLGEPLARMELFLFFTCLLQRFSFSVPSGQPRPSDYGFFSLPVAPIPYELCA</sequence>
<dbReference type="GO" id="GO:0016712">
    <property type="term" value="F:oxidoreductase activity, acting on paired donors, with incorporation or reduction of molecular oxygen, reduced flavin or flavoprotein as one donor, and incorporation of one atom of oxygen"/>
    <property type="evidence" value="ECO:0007669"/>
    <property type="project" value="InterPro"/>
</dbReference>
<feature type="non-terminal residue" evidence="16">
    <location>
        <position position="1067"/>
    </location>
</feature>
<keyword evidence="15" id="KW-0812">Transmembrane</keyword>
<keyword evidence="6 13" id="KW-0479">Metal-binding</keyword>
<evidence type="ECO:0000256" key="6">
    <source>
        <dbReference type="ARBA" id="ARBA00022723"/>
    </source>
</evidence>
<keyword evidence="5 13" id="KW-0349">Heme</keyword>
<dbReference type="GO" id="GO:0005789">
    <property type="term" value="C:endoplasmic reticulum membrane"/>
    <property type="evidence" value="ECO:0007669"/>
    <property type="project" value="UniProtKB-SubCell"/>
</dbReference>
<evidence type="ECO:0000256" key="12">
    <source>
        <dbReference type="ARBA" id="ARBA00023136"/>
    </source>
</evidence>
<evidence type="ECO:0000256" key="2">
    <source>
        <dbReference type="ARBA" id="ARBA00004174"/>
    </source>
</evidence>
<dbReference type="SUPFAM" id="SSF48264">
    <property type="entry name" value="Cytochrome P450"/>
    <property type="match status" value="2"/>
</dbReference>
<keyword evidence="10 13" id="KW-0408">Iron</keyword>
<dbReference type="InterPro" id="IPR017972">
    <property type="entry name" value="Cyt_P450_CS"/>
</dbReference>
<evidence type="ECO:0000256" key="10">
    <source>
        <dbReference type="ARBA" id="ARBA00023004"/>
    </source>
</evidence>
<dbReference type="InterPro" id="IPR002401">
    <property type="entry name" value="Cyt_P450_E_grp-I"/>
</dbReference>
<evidence type="ECO:0000256" key="8">
    <source>
        <dbReference type="ARBA" id="ARBA00022848"/>
    </source>
</evidence>
<dbReference type="PRINTS" id="PR01686">
    <property type="entry name" value="EP450ICYP2D"/>
</dbReference>
<evidence type="ECO:0000313" key="16">
    <source>
        <dbReference type="EMBL" id="KAK7796563.1"/>
    </source>
</evidence>
<evidence type="ECO:0000256" key="3">
    <source>
        <dbReference type="ARBA" id="ARBA00004406"/>
    </source>
</evidence>
<dbReference type="InterPro" id="IPR001128">
    <property type="entry name" value="Cyt_P450"/>
</dbReference>
<comment type="subcellular location">
    <subcellularLocation>
        <location evidence="3 14">Endoplasmic reticulum membrane</location>
        <topology evidence="3">Peripheral membrane protein</topology>
    </subcellularLocation>
    <subcellularLocation>
        <location evidence="2 14">Microsome membrane</location>
        <topology evidence="2">Peripheral membrane protein</topology>
    </subcellularLocation>
</comment>
<dbReference type="PANTHER" id="PTHR24300">
    <property type="entry name" value="CYTOCHROME P450 508A4-RELATED"/>
    <property type="match status" value="1"/>
</dbReference>
<evidence type="ECO:0000256" key="5">
    <source>
        <dbReference type="ARBA" id="ARBA00022617"/>
    </source>
</evidence>
<proteinExistence type="inferred from homology"/>
<dbReference type="CDD" id="cd20663">
    <property type="entry name" value="CYP2D"/>
    <property type="match status" value="2"/>
</dbReference>
<dbReference type="PROSITE" id="PS00086">
    <property type="entry name" value="CYTOCHROME_P450"/>
    <property type="match status" value="2"/>
</dbReference>
<dbReference type="InterPro" id="IPR036396">
    <property type="entry name" value="Cyt_P450_sf"/>
</dbReference>
<feature type="transmembrane region" description="Helical" evidence="15">
    <location>
        <begin position="347"/>
        <end position="372"/>
    </location>
</feature>
<dbReference type="PRINTS" id="PR00385">
    <property type="entry name" value="P450"/>
</dbReference>
<keyword evidence="11 14" id="KW-0503">Monooxygenase</keyword>
<evidence type="ECO:0000256" key="9">
    <source>
        <dbReference type="ARBA" id="ARBA00023002"/>
    </source>
</evidence>
<dbReference type="GO" id="GO:0019369">
    <property type="term" value="P:arachidonate metabolic process"/>
    <property type="evidence" value="ECO:0007669"/>
    <property type="project" value="TreeGrafter"/>
</dbReference>
<dbReference type="GO" id="GO:0020037">
    <property type="term" value="F:heme binding"/>
    <property type="evidence" value="ECO:0007669"/>
    <property type="project" value="UniProtKB-UniRule"/>
</dbReference>
<dbReference type="Gene3D" id="1.10.630.10">
    <property type="entry name" value="Cytochrome P450"/>
    <property type="match status" value="2"/>
</dbReference>
<dbReference type="PANTHER" id="PTHR24300:SF109">
    <property type="entry name" value="CYTOCHROME P450 2D26"/>
    <property type="match status" value="1"/>
</dbReference>